<protein>
    <submittedName>
        <fullName evidence="2">Uncharacterized protein</fullName>
    </submittedName>
</protein>
<proteinExistence type="predicted"/>
<keyword evidence="1" id="KW-0472">Membrane</keyword>
<gene>
    <name evidence="2" type="ORF">KRM00_004030</name>
</gene>
<keyword evidence="1" id="KW-1133">Transmembrane helix</keyword>
<sequence>MKYKDGDTRVKFLFGILMLSILFVLVVYFGIKQQEVREKYRLDYILEDKVVKEIETNKIVDLEKLAKIKFSKITVYPSYSSIKDFKSFINDYNKVIPKDYFNYIVFLDEKEELVKVMVLDKTYDILGDKSCKEYLNKETTFKFNKVNKNNDIAYTLYQ</sequence>
<dbReference type="RefSeq" id="WP_009899341.1">
    <property type="nucleotide sequence ID" value="NZ_FUQT01000003.1"/>
</dbReference>
<name>A0AAN5VQJ0_CLODI</name>
<dbReference type="Proteomes" id="UP000878956">
    <property type="component" value="Unassembled WGS sequence"/>
</dbReference>
<evidence type="ECO:0000256" key="1">
    <source>
        <dbReference type="SAM" id="Phobius"/>
    </source>
</evidence>
<comment type="caution">
    <text evidence="2">The sequence shown here is derived from an EMBL/GenBank/DDBJ whole genome shotgun (WGS) entry which is preliminary data.</text>
</comment>
<evidence type="ECO:0000313" key="3">
    <source>
        <dbReference type="Proteomes" id="UP000878956"/>
    </source>
</evidence>
<evidence type="ECO:0000313" key="2">
    <source>
        <dbReference type="EMBL" id="HBH1544479.1"/>
    </source>
</evidence>
<organism evidence="2 3">
    <name type="scientific">Clostridioides difficile</name>
    <name type="common">Peptoclostridium difficile</name>
    <dbReference type="NCBI Taxonomy" id="1496"/>
    <lineage>
        <taxon>Bacteria</taxon>
        <taxon>Bacillati</taxon>
        <taxon>Bacillota</taxon>
        <taxon>Clostridia</taxon>
        <taxon>Peptostreptococcales</taxon>
        <taxon>Peptostreptococcaceae</taxon>
        <taxon>Clostridioides</taxon>
    </lineage>
</organism>
<dbReference type="EMBL" id="DAEPXK010000086">
    <property type="protein sequence ID" value="HBH1544479.1"/>
    <property type="molecule type" value="Genomic_DNA"/>
</dbReference>
<dbReference type="AlphaFoldDB" id="A0AAN5VQJ0"/>
<feature type="transmembrane region" description="Helical" evidence="1">
    <location>
        <begin position="12"/>
        <end position="31"/>
    </location>
</feature>
<reference evidence="2" key="2">
    <citation type="submission" date="2021-06" db="EMBL/GenBank/DDBJ databases">
        <authorList>
            <consortium name="NCBI Pathogen Detection Project"/>
        </authorList>
    </citation>
    <scope>NUCLEOTIDE SEQUENCE</scope>
    <source>
        <strain evidence="2">HN1000</strain>
    </source>
</reference>
<accession>A0AAN5VQJ0</accession>
<keyword evidence="1" id="KW-0812">Transmembrane</keyword>
<reference evidence="2" key="1">
    <citation type="journal article" date="2018" name="Genome Biol.">
        <title>SKESA: strategic k-mer extension for scrupulous assemblies.</title>
        <authorList>
            <person name="Souvorov A."/>
            <person name="Agarwala R."/>
            <person name="Lipman D.J."/>
        </authorList>
    </citation>
    <scope>NUCLEOTIDE SEQUENCE</scope>
    <source>
        <strain evidence="2">HN1000</strain>
    </source>
</reference>